<dbReference type="Pfam" id="PF01263">
    <property type="entry name" value="Aldose_epim"/>
    <property type="match status" value="1"/>
</dbReference>
<dbReference type="EMBL" id="QVQT01000007">
    <property type="protein sequence ID" value="RFU15076.1"/>
    <property type="molecule type" value="Genomic_DNA"/>
</dbReference>
<dbReference type="AlphaFoldDB" id="A0A372IJF4"/>
<dbReference type="Gene3D" id="2.70.98.10">
    <property type="match status" value="1"/>
</dbReference>
<dbReference type="GO" id="GO:0005975">
    <property type="term" value="P:carbohydrate metabolic process"/>
    <property type="evidence" value="ECO:0007669"/>
    <property type="project" value="InterPro"/>
</dbReference>
<dbReference type="InterPro" id="IPR008183">
    <property type="entry name" value="Aldose_1/G6P_1-epimerase"/>
</dbReference>
<dbReference type="GO" id="GO:0016853">
    <property type="term" value="F:isomerase activity"/>
    <property type="evidence" value="ECO:0007669"/>
    <property type="project" value="InterPro"/>
</dbReference>
<accession>A0A372IJF4</accession>
<reference evidence="1 2" key="1">
    <citation type="submission" date="2018-08" db="EMBL/GenBank/DDBJ databases">
        <title>Acidipila sp. 4G-K13, an acidobacterium isolated from forest soil.</title>
        <authorList>
            <person name="Gao Z.-H."/>
            <person name="Qiu L.-H."/>
        </authorList>
    </citation>
    <scope>NUCLEOTIDE SEQUENCE [LARGE SCALE GENOMIC DNA]</scope>
    <source>
        <strain evidence="1 2">4G-K13</strain>
    </source>
</reference>
<proteinExistence type="predicted"/>
<dbReference type="InterPro" id="IPR011013">
    <property type="entry name" value="Gal_mutarotase_sf_dom"/>
</dbReference>
<evidence type="ECO:0000313" key="2">
    <source>
        <dbReference type="Proteomes" id="UP000264702"/>
    </source>
</evidence>
<sequence length="473" mass="50732">MLTLYLSPSAEHSHRSSLQKTRLLRAGWGAAILPAMQRSSAFSMLTASGPGSQQIRRRGKGETTMKQVAWLLVACTLLIGGCRHPSQENAGKPLPAAAQGPIQIGGENVVTLTRKATGNGARPEFLSLTFLPGRGMNVFQIKASIPGRGDISVLNSPSVETVAARLNGTGMDRTGGASVGFGEAFLIPYPNRIFGQASPDGTTLTTQWHGRTIVLPAFPRRRETAATPAPAGPPDNMGMVMHGLILKSQAQDVQTQTTADGQTATAVIHAGDFGGHWLSKTDLHFTFALTGEAVDETITATNVGSEDEPIAIGAHPYFALPSGDRGQARIHVPASMMAVVNNYHQEFPTGQLKPVKGTIYDYRSPEGAALDDHALDDNFSHLQRTHGAVEVKVIDPAANYGVDVDGLSPEIKTVQIYSPQGRKFVAVEEQFNFVDPFGKEWKGMDTGMVTLHPGQSTTWRLRLRLFTPNAPSR</sequence>
<comment type="caution">
    <text evidence="1">The sequence shown here is derived from an EMBL/GenBank/DDBJ whole genome shotgun (WGS) entry which is preliminary data.</text>
</comment>
<dbReference type="SUPFAM" id="SSF74650">
    <property type="entry name" value="Galactose mutarotase-like"/>
    <property type="match status" value="1"/>
</dbReference>
<dbReference type="CDD" id="cd01081">
    <property type="entry name" value="Aldose_epim"/>
    <property type="match status" value="1"/>
</dbReference>
<dbReference type="Proteomes" id="UP000264702">
    <property type="component" value="Unassembled WGS sequence"/>
</dbReference>
<protein>
    <submittedName>
        <fullName evidence="1">Aldose 1-epimerase</fullName>
    </submittedName>
</protein>
<gene>
    <name evidence="1" type="ORF">D0Y96_18195</name>
</gene>
<evidence type="ECO:0000313" key="1">
    <source>
        <dbReference type="EMBL" id="RFU15076.1"/>
    </source>
</evidence>
<keyword evidence="2" id="KW-1185">Reference proteome</keyword>
<dbReference type="InterPro" id="IPR014718">
    <property type="entry name" value="GH-type_carb-bd"/>
</dbReference>
<organism evidence="1 2">
    <name type="scientific">Paracidobacterium acidisoli</name>
    <dbReference type="NCBI Taxonomy" id="2303751"/>
    <lineage>
        <taxon>Bacteria</taxon>
        <taxon>Pseudomonadati</taxon>
        <taxon>Acidobacteriota</taxon>
        <taxon>Terriglobia</taxon>
        <taxon>Terriglobales</taxon>
        <taxon>Acidobacteriaceae</taxon>
        <taxon>Paracidobacterium</taxon>
    </lineage>
</organism>
<name>A0A372IJF4_9BACT</name>
<dbReference type="GO" id="GO:0030246">
    <property type="term" value="F:carbohydrate binding"/>
    <property type="evidence" value="ECO:0007669"/>
    <property type="project" value="InterPro"/>
</dbReference>